<name>A0A1H9U7K9_BUTFI</name>
<feature type="transmembrane region" description="Helical" evidence="1">
    <location>
        <begin position="98"/>
        <end position="123"/>
    </location>
</feature>
<evidence type="ECO:0000313" key="2">
    <source>
        <dbReference type="EMBL" id="SES05445.1"/>
    </source>
</evidence>
<dbReference type="RefSeq" id="WP_074756955.1">
    <property type="nucleotide sequence ID" value="NZ_FOGJ01000017.1"/>
</dbReference>
<dbReference type="EMBL" id="FOGJ01000017">
    <property type="protein sequence ID" value="SES05445.1"/>
    <property type="molecule type" value="Genomic_DNA"/>
</dbReference>
<accession>A0A1H9U7K9</accession>
<reference evidence="2 3" key="1">
    <citation type="submission" date="2016-10" db="EMBL/GenBank/DDBJ databases">
        <authorList>
            <person name="de Groot N.N."/>
        </authorList>
    </citation>
    <scope>NUCLEOTIDE SEQUENCE [LARGE SCALE GENOMIC DNA]</scope>
    <source>
        <strain evidence="2 3">AR40</strain>
    </source>
</reference>
<dbReference type="AlphaFoldDB" id="A0A1H9U7K9"/>
<dbReference type="OrthoDB" id="2003588at2"/>
<protein>
    <recommendedName>
        <fullName evidence="4">DUF3021 domain-containing protein</fullName>
    </recommendedName>
</protein>
<proteinExistence type="predicted"/>
<organism evidence="2 3">
    <name type="scientific">Butyrivibrio fibrisolvens</name>
    <dbReference type="NCBI Taxonomy" id="831"/>
    <lineage>
        <taxon>Bacteria</taxon>
        <taxon>Bacillati</taxon>
        <taxon>Bacillota</taxon>
        <taxon>Clostridia</taxon>
        <taxon>Lachnospirales</taxon>
        <taxon>Lachnospiraceae</taxon>
        <taxon>Butyrivibrio</taxon>
    </lineage>
</organism>
<gene>
    <name evidence="2" type="ORF">SAMN04487884_11793</name>
</gene>
<dbReference type="eggNOG" id="ENOG50331UU">
    <property type="taxonomic scope" value="Bacteria"/>
</dbReference>
<evidence type="ECO:0000313" key="3">
    <source>
        <dbReference type="Proteomes" id="UP000182584"/>
    </source>
</evidence>
<keyword evidence="1" id="KW-0472">Membrane</keyword>
<keyword evidence="1" id="KW-0812">Transmembrane</keyword>
<feature type="transmembrane region" description="Helical" evidence="1">
    <location>
        <begin position="12"/>
        <end position="30"/>
    </location>
</feature>
<sequence>MKERIKDILNSFFITVTLINVAMLVLGKLLEPEQVFGYEAFMYPLIYGLIGTIPSIVIRDKKELSVKQELIRKVMNMLLIIVLMLAFMFGGREITSELIAAAVGVAISIVIIFVLVNLIIWWLDLKTAKDMTEDLLKYQEKQENAIR</sequence>
<feature type="transmembrane region" description="Helical" evidence="1">
    <location>
        <begin position="70"/>
        <end position="92"/>
    </location>
</feature>
<evidence type="ECO:0008006" key="4">
    <source>
        <dbReference type="Google" id="ProtNLM"/>
    </source>
</evidence>
<dbReference type="Proteomes" id="UP000182584">
    <property type="component" value="Unassembled WGS sequence"/>
</dbReference>
<keyword evidence="1" id="KW-1133">Transmembrane helix</keyword>
<feature type="transmembrane region" description="Helical" evidence="1">
    <location>
        <begin position="36"/>
        <end position="58"/>
    </location>
</feature>
<evidence type="ECO:0000256" key="1">
    <source>
        <dbReference type="SAM" id="Phobius"/>
    </source>
</evidence>